<feature type="compositionally biased region" description="Low complexity" evidence="1">
    <location>
        <begin position="1"/>
        <end position="12"/>
    </location>
</feature>
<keyword evidence="3" id="KW-0255">Endonuclease</keyword>
<dbReference type="Proteomes" id="UP001597261">
    <property type="component" value="Unassembled WGS sequence"/>
</dbReference>
<dbReference type="Pfam" id="PF13930">
    <property type="entry name" value="Endonuclea_NS_2"/>
    <property type="match status" value="1"/>
</dbReference>
<evidence type="ECO:0000313" key="3">
    <source>
        <dbReference type="EMBL" id="MFD1662401.1"/>
    </source>
</evidence>
<dbReference type="InterPro" id="IPR044927">
    <property type="entry name" value="Endonuclea_NS_2"/>
</dbReference>
<reference evidence="4" key="1">
    <citation type="journal article" date="2019" name="Int. J. Syst. Evol. Microbiol.">
        <title>The Global Catalogue of Microorganisms (GCM) 10K type strain sequencing project: providing services to taxonomists for standard genome sequencing and annotation.</title>
        <authorList>
            <consortium name="The Broad Institute Genomics Platform"/>
            <consortium name="The Broad Institute Genome Sequencing Center for Infectious Disease"/>
            <person name="Wu L."/>
            <person name="Ma J."/>
        </authorList>
    </citation>
    <scope>NUCLEOTIDE SEQUENCE [LARGE SCALE GENOMIC DNA]</scope>
    <source>
        <strain evidence="4">CGMCC 1.12470</strain>
    </source>
</reference>
<dbReference type="EMBL" id="JBHUDX010000092">
    <property type="protein sequence ID" value="MFD1662401.1"/>
    <property type="molecule type" value="Genomic_DNA"/>
</dbReference>
<sequence length="222" mass="23155">MLMPSADEASSSDSDDEPDTGPTPSPTPGPAPRPLPRQTDDDSNFTCDFMPLFDGGRIYGGMEEYTNHQGKKGCRATGAMAFLTQSDRRSRTGAGGLPKCPTCEPSVQPEGMGEIAAGGGDPQAGHLIGYWGAGTGQDARNLVALHAGANRRMASKVERFGWTALNKGNTLFMSVVPVYGDPHSAVPTTVQVGMTSYDSQGNVVDTFSCTAINSSTGIGSKC</sequence>
<dbReference type="InterPro" id="IPR044929">
    <property type="entry name" value="DNA/RNA_non-sp_Endonuclease_sf"/>
</dbReference>
<organism evidence="3 4">
    <name type="scientific">Streptomyces caeni</name>
    <dbReference type="NCBI Taxonomy" id="2307231"/>
    <lineage>
        <taxon>Bacteria</taxon>
        <taxon>Bacillati</taxon>
        <taxon>Actinomycetota</taxon>
        <taxon>Actinomycetes</taxon>
        <taxon>Kitasatosporales</taxon>
        <taxon>Streptomycetaceae</taxon>
        <taxon>Streptomyces</taxon>
    </lineage>
</organism>
<keyword evidence="4" id="KW-1185">Reference proteome</keyword>
<dbReference type="RefSeq" id="WP_381089987.1">
    <property type="nucleotide sequence ID" value="NZ_JBHUDX010000092.1"/>
</dbReference>
<feature type="region of interest" description="Disordered" evidence="1">
    <location>
        <begin position="1"/>
        <end position="46"/>
    </location>
</feature>
<evidence type="ECO:0000256" key="1">
    <source>
        <dbReference type="SAM" id="MobiDB-lite"/>
    </source>
</evidence>
<proteinExistence type="predicted"/>
<feature type="domain" description="Type VII secretion system protein EssD-like" evidence="2">
    <location>
        <begin position="113"/>
        <end position="193"/>
    </location>
</feature>
<protein>
    <submittedName>
        <fullName evidence="3">DNA/RNA non-specific endonuclease</fullName>
    </submittedName>
</protein>
<comment type="caution">
    <text evidence="3">The sequence shown here is derived from an EMBL/GenBank/DDBJ whole genome shotgun (WGS) entry which is preliminary data.</text>
</comment>
<keyword evidence="3" id="KW-0540">Nuclease</keyword>
<keyword evidence="3" id="KW-0378">Hydrolase</keyword>
<dbReference type="Gene3D" id="3.40.570.10">
    <property type="entry name" value="Extracellular Endonuclease, subunit A"/>
    <property type="match status" value="1"/>
</dbReference>
<feature type="compositionally biased region" description="Pro residues" evidence="1">
    <location>
        <begin position="21"/>
        <end position="35"/>
    </location>
</feature>
<dbReference type="GO" id="GO:0004519">
    <property type="term" value="F:endonuclease activity"/>
    <property type="evidence" value="ECO:0007669"/>
    <property type="project" value="UniProtKB-KW"/>
</dbReference>
<gene>
    <name evidence="3" type="ORF">ACFSL4_30525</name>
</gene>
<accession>A0ABW4IZL2</accession>
<evidence type="ECO:0000259" key="2">
    <source>
        <dbReference type="Pfam" id="PF13930"/>
    </source>
</evidence>
<evidence type="ECO:0000313" key="4">
    <source>
        <dbReference type="Proteomes" id="UP001597261"/>
    </source>
</evidence>
<name>A0ABW4IZL2_9ACTN</name>